<dbReference type="InterPro" id="IPR046341">
    <property type="entry name" value="SET_dom_sf"/>
</dbReference>
<name>A0A1G2KM15_9BACT</name>
<evidence type="ECO:0000313" key="2">
    <source>
        <dbReference type="EMBL" id="OHA00497.1"/>
    </source>
</evidence>
<dbReference type="AlphaFoldDB" id="A0A1G2KM15"/>
<evidence type="ECO:0000259" key="1">
    <source>
        <dbReference type="PROSITE" id="PS50280"/>
    </source>
</evidence>
<dbReference type="InterPro" id="IPR001214">
    <property type="entry name" value="SET_dom"/>
</dbReference>
<organism evidence="2 3">
    <name type="scientific">Candidatus Sungbacteria bacterium RIFCSPHIGHO2_02_FULL_47_11</name>
    <dbReference type="NCBI Taxonomy" id="1802270"/>
    <lineage>
        <taxon>Bacteria</taxon>
        <taxon>Candidatus Sungiibacteriota</taxon>
    </lineage>
</organism>
<dbReference type="Proteomes" id="UP000179023">
    <property type="component" value="Unassembled WGS sequence"/>
</dbReference>
<dbReference type="PROSITE" id="PS50280">
    <property type="entry name" value="SET"/>
    <property type="match status" value="1"/>
</dbReference>
<dbReference type="Gene3D" id="2.170.270.10">
    <property type="entry name" value="SET domain"/>
    <property type="match status" value="1"/>
</dbReference>
<protein>
    <recommendedName>
        <fullName evidence="1">SET domain-containing protein</fullName>
    </recommendedName>
</protein>
<dbReference type="SUPFAM" id="SSF82199">
    <property type="entry name" value="SET domain"/>
    <property type="match status" value="1"/>
</dbReference>
<evidence type="ECO:0000313" key="3">
    <source>
        <dbReference type="Proteomes" id="UP000179023"/>
    </source>
</evidence>
<accession>A0A1G2KM15</accession>
<comment type="caution">
    <text evidence="2">The sequence shown here is derived from an EMBL/GenBank/DDBJ whole genome shotgun (WGS) entry which is preliminary data.</text>
</comment>
<proteinExistence type="predicted"/>
<dbReference type="Pfam" id="PF00856">
    <property type="entry name" value="SET"/>
    <property type="match status" value="1"/>
</dbReference>
<sequence>MYAARDFKKDEVVIKYNLKPLTKQEFENLPQSEKEFVHIHRGVIHLYSEPERYVNHSEKPNTYQDLTNWYDVTLRDIRKGEMITTDATKDDI</sequence>
<gene>
    <name evidence="2" type="ORF">A3C07_01435</name>
</gene>
<dbReference type="STRING" id="1802270.A3C07_01435"/>
<reference evidence="2 3" key="1">
    <citation type="journal article" date="2016" name="Nat. Commun.">
        <title>Thousands of microbial genomes shed light on interconnected biogeochemical processes in an aquifer system.</title>
        <authorList>
            <person name="Anantharaman K."/>
            <person name="Brown C.T."/>
            <person name="Hug L.A."/>
            <person name="Sharon I."/>
            <person name="Castelle C.J."/>
            <person name="Probst A.J."/>
            <person name="Thomas B.C."/>
            <person name="Singh A."/>
            <person name="Wilkins M.J."/>
            <person name="Karaoz U."/>
            <person name="Brodie E.L."/>
            <person name="Williams K.H."/>
            <person name="Hubbard S.S."/>
            <person name="Banfield J.F."/>
        </authorList>
    </citation>
    <scope>NUCLEOTIDE SEQUENCE [LARGE SCALE GENOMIC DNA]</scope>
</reference>
<dbReference type="CDD" id="cd08161">
    <property type="entry name" value="SET"/>
    <property type="match status" value="1"/>
</dbReference>
<feature type="domain" description="SET" evidence="1">
    <location>
        <begin position="1"/>
        <end position="88"/>
    </location>
</feature>
<dbReference type="EMBL" id="MHQI01000013">
    <property type="protein sequence ID" value="OHA00497.1"/>
    <property type="molecule type" value="Genomic_DNA"/>
</dbReference>